<keyword evidence="1" id="KW-0732">Signal</keyword>
<protein>
    <submittedName>
        <fullName evidence="2">Uncharacterized protein</fullName>
    </submittedName>
</protein>
<organism evidence="2 3">
    <name type="scientific">Crucibulum laeve</name>
    <dbReference type="NCBI Taxonomy" id="68775"/>
    <lineage>
        <taxon>Eukaryota</taxon>
        <taxon>Fungi</taxon>
        <taxon>Dikarya</taxon>
        <taxon>Basidiomycota</taxon>
        <taxon>Agaricomycotina</taxon>
        <taxon>Agaricomycetes</taxon>
        <taxon>Agaricomycetidae</taxon>
        <taxon>Agaricales</taxon>
        <taxon>Agaricineae</taxon>
        <taxon>Nidulariaceae</taxon>
        <taxon>Crucibulum</taxon>
    </lineage>
</organism>
<dbReference type="OrthoDB" id="2875167at2759"/>
<sequence length="195" mass="21432">MRLIDSFIVLAVASSTAFAANCTPGLNYCGSTLMYIEKGYREQISQHLHNRKEFVGVQDYPYDNMLFECIGGSSGIINLIKQCDMEGFTLPHQSNQNPASSKFQVGSRLSPGLVQIQSYKYAQNAGLNLESAQTIRWSLQGVQVDSGVTEWDRLEVCGKMSEGHGKRSDGLGFSLCAVPFAIYLGVLDLSSDRET</sequence>
<feature type="signal peptide" evidence="1">
    <location>
        <begin position="1"/>
        <end position="19"/>
    </location>
</feature>
<name>A0A5C3LJU5_9AGAR</name>
<dbReference type="Proteomes" id="UP000308652">
    <property type="component" value="Unassembled WGS sequence"/>
</dbReference>
<keyword evidence="3" id="KW-1185">Reference proteome</keyword>
<dbReference type="EMBL" id="ML213658">
    <property type="protein sequence ID" value="TFK32965.1"/>
    <property type="molecule type" value="Genomic_DNA"/>
</dbReference>
<evidence type="ECO:0000313" key="3">
    <source>
        <dbReference type="Proteomes" id="UP000308652"/>
    </source>
</evidence>
<feature type="chain" id="PRO_5022759610" evidence="1">
    <location>
        <begin position="20"/>
        <end position="195"/>
    </location>
</feature>
<proteinExistence type="predicted"/>
<accession>A0A5C3LJU5</accession>
<evidence type="ECO:0000313" key="2">
    <source>
        <dbReference type="EMBL" id="TFK32965.1"/>
    </source>
</evidence>
<evidence type="ECO:0000256" key="1">
    <source>
        <dbReference type="SAM" id="SignalP"/>
    </source>
</evidence>
<dbReference type="AlphaFoldDB" id="A0A5C3LJU5"/>
<reference evidence="2 3" key="1">
    <citation type="journal article" date="2019" name="Nat. Ecol. Evol.">
        <title>Megaphylogeny resolves global patterns of mushroom evolution.</title>
        <authorList>
            <person name="Varga T."/>
            <person name="Krizsan K."/>
            <person name="Foldi C."/>
            <person name="Dima B."/>
            <person name="Sanchez-Garcia M."/>
            <person name="Sanchez-Ramirez S."/>
            <person name="Szollosi G.J."/>
            <person name="Szarkandi J.G."/>
            <person name="Papp V."/>
            <person name="Albert L."/>
            <person name="Andreopoulos W."/>
            <person name="Angelini C."/>
            <person name="Antonin V."/>
            <person name="Barry K.W."/>
            <person name="Bougher N.L."/>
            <person name="Buchanan P."/>
            <person name="Buyck B."/>
            <person name="Bense V."/>
            <person name="Catcheside P."/>
            <person name="Chovatia M."/>
            <person name="Cooper J."/>
            <person name="Damon W."/>
            <person name="Desjardin D."/>
            <person name="Finy P."/>
            <person name="Geml J."/>
            <person name="Haridas S."/>
            <person name="Hughes K."/>
            <person name="Justo A."/>
            <person name="Karasinski D."/>
            <person name="Kautmanova I."/>
            <person name="Kiss B."/>
            <person name="Kocsube S."/>
            <person name="Kotiranta H."/>
            <person name="LaButti K.M."/>
            <person name="Lechner B.E."/>
            <person name="Liimatainen K."/>
            <person name="Lipzen A."/>
            <person name="Lukacs Z."/>
            <person name="Mihaltcheva S."/>
            <person name="Morgado L.N."/>
            <person name="Niskanen T."/>
            <person name="Noordeloos M.E."/>
            <person name="Ohm R.A."/>
            <person name="Ortiz-Santana B."/>
            <person name="Ovrebo C."/>
            <person name="Racz N."/>
            <person name="Riley R."/>
            <person name="Savchenko A."/>
            <person name="Shiryaev A."/>
            <person name="Soop K."/>
            <person name="Spirin V."/>
            <person name="Szebenyi C."/>
            <person name="Tomsovsky M."/>
            <person name="Tulloss R.E."/>
            <person name="Uehling J."/>
            <person name="Grigoriev I.V."/>
            <person name="Vagvolgyi C."/>
            <person name="Papp T."/>
            <person name="Martin F.M."/>
            <person name="Miettinen O."/>
            <person name="Hibbett D.S."/>
            <person name="Nagy L.G."/>
        </authorList>
    </citation>
    <scope>NUCLEOTIDE SEQUENCE [LARGE SCALE GENOMIC DNA]</scope>
    <source>
        <strain evidence="2 3">CBS 166.37</strain>
    </source>
</reference>
<gene>
    <name evidence="2" type="ORF">BDQ12DRAFT_728168</name>
</gene>